<dbReference type="Proteomes" id="UP000233469">
    <property type="component" value="Unassembled WGS sequence"/>
</dbReference>
<evidence type="ECO:0000313" key="2">
    <source>
        <dbReference type="Proteomes" id="UP000233469"/>
    </source>
</evidence>
<dbReference type="VEuPathDB" id="FungiDB:FUN_021059"/>
<comment type="caution">
    <text evidence="1">The sequence shown here is derived from an EMBL/GenBank/DDBJ whole genome shotgun (WGS) entry which is preliminary data.</text>
</comment>
<dbReference type="VEuPathDB" id="FungiDB:RhiirA1_471667"/>
<dbReference type="EMBL" id="LLXL01000413">
    <property type="protein sequence ID" value="PKK72808.1"/>
    <property type="molecule type" value="Genomic_DNA"/>
</dbReference>
<evidence type="ECO:0000313" key="1">
    <source>
        <dbReference type="EMBL" id="PKK72808.1"/>
    </source>
</evidence>
<dbReference type="AlphaFoldDB" id="A0A2N1NG00"/>
<reference evidence="1 2" key="2">
    <citation type="submission" date="2017-10" db="EMBL/GenBank/DDBJ databases">
        <title>Extensive intraspecific genome diversity in a model arbuscular mycorrhizal fungus.</title>
        <authorList>
            <person name="Chen E.C.H."/>
            <person name="Morin E."/>
            <person name="Baudet D."/>
            <person name="Noel J."/>
            <person name="Ndikumana S."/>
            <person name="Charron P."/>
            <person name="St-Onge C."/>
            <person name="Giorgi J."/>
            <person name="Grigoriev I.V."/>
            <person name="Roux C."/>
            <person name="Martin F.M."/>
            <person name="Corradi N."/>
        </authorList>
    </citation>
    <scope>NUCLEOTIDE SEQUENCE [LARGE SCALE GENOMIC DNA]</scope>
    <source>
        <strain evidence="1 2">C2</strain>
    </source>
</reference>
<name>A0A2N1NG00_9GLOM</name>
<protein>
    <submittedName>
        <fullName evidence="1">Uncharacterized protein</fullName>
    </submittedName>
</protein>
<reference evidence="1 2" key="1">
    <citation type="submission" date="2016-04" db="EMBL/GenBank/DDBJ databases">
        <title>Genome analyses suggest a sexual origin of heterokaryosis in a supposedly ancient asexual fungus.</title>
        <authorList>
            <person name="Ropars J."/>
            <person name="Sedzielewska K."/>
            <person name="Noel J."/>
            <person name="Charron P."/>
            <person name="Farinelli L."/>
            <person name="Marton T."/>
            <person name="Kruger M."/>
            <person name="Pelin A."/>
            <person name="Brachmann A."/>
            <person name="Corradi N."/>
        </authorList>
    </citation>
    <scope>NUCLEOTIDE SEQUENCE [LARGE SCALE GENOMIC DNA]</scope>
    <source>
        <strain evidence="1 2">C2</strain>
    </source>
</reference>
<sequence length="307" mass="36401">MVEDTLETLSEKLKIYQKFFESLVPSAVPSNTLTSYLAPLTEGSLTSAPTSSLTPLMERSLTPAPTPSKIIYKPNKRYIKVEEILELTNLKKNEYNNLLSEVRFIMANLHIDFDVLYKNQNINLISKIIKRFTKRNPNAPIGEGSWVVKEKEITKKKEKEKENTELFEFQQHQVQQHQRQHQQNQKIIHKKRNENEDESENINEKENVEHFEYQHHCQQQLQIQNDNYNDIDINKQRSNDPFHLILPPDIKSSNNRSSRFRKQYLVYENDEHEINNGKAIDELNNEKEIELEKSRVKRNRKLINYKE</sequence>
<accession>A0A2N1NG00</accession>
<proteinExistence type="predicted"/>
<gene>
    <name evidence="1" type="ORF">RhiirC2_776770</name>
</gene>
<organism evidence="1 2">
    <name type="scientific">Rhizophagus irregularis</name>
    <dbReference type="NCBI Taxonomy" id="588596"/>
    <lineage>
        <taxon>Eukaryota</taxon>
        <taxon>Fungi</taxon>
        <taxon>Fungi incertae sedis</taxon>
        <taxon>Mucoromycota</taxon>
        <taxon>Glomeromycotina</taxon>
        <taxon>Glomeromycetes</taxon>
        <taxon>Glomerales</taxon>
        <taxon>Glomeraceae</taxon>
        <taxon>Rhizophagus</taxon>
    </lineage>
</organism>